<proteinExistence type="predicted"/>
<organism evidence="2 3">
    <name type="scientific">Trichonephila clavipes</name>
    <name type="common">Golden silk orbweaver</name>
    <name type="synonym">Nephila clavipes</name>
    <dbReference type="NCBI Taxonomy" id="2585209"/>
    <lineage>
        <taxon>Eukaryota</taxon>
        <taxon>Metazoa</taxon>
        <taxon>Ecdysozoa</taxon>
        <taxon>Arthropoda</taxon>
        <taxon>Chelicerata</taxon>
        <taxon>Arachnida</taxon>
        <taxon>Araneae</taxon>
        <taxon>Araneomorphae</taxon>
        <taxon>Entelegynae</taxon>
        <taxon>Araneoidea</taxon>
        <taxon>Nephilidae</taxon>
        <taxon>Trichonephila</taxon>
    </lineage>
</organism>
<evidence type="ECO:0000313" key="2">
    <source>
        <dbReference type="EMBL" id="GFX99059.1"/>
    </source>
</evidence>
<dbReference type="AlphaFoldDB" id="A0A8X6VAJ2"/>
<dbReference type="EMBL" id="BMAU01021205">
    <property type="protein sequence ID" value="GFX99059.1"/>
    <property type="molecule type" value="Genomic_DNA"/>
</dbReference>
<evidence type="ECO:0000256" key="1">
    <source>
        <dbReference type="SAM" id="MobiDB-lite"/>
    </source>
</evidence>
<feature type="compositionally biased region" description="Basic residues" evidence="1">
    <location>
        <begin position="282"/>
        <end position="292"/>
    </location>
</feature>
<accession>A0A8X6VAJ2</accession>
<reference evidence="2" key="1">
    <citation type="submission" date="2020-08" db="EMBL/GenBank/DDBJ databases">
        <title>Multicomponent nature underlies the extraordinary mechanical properties of spider dragline silk.</title>
        <authorList>
            <person name="Kono N."/>
            <person name="Nakamura H."/>
            <person name="Mori M."/>
            <person name="Yoshida Y."/>
            <person name="Ohtoshi R."/>
            <person name="Malay A.D."/>
            <person name="Moran D.A.P."/>
            <person name="Tomita M."/>
            <person name="Numata K."/>
            <person name="Arakawa K."/>
        </authorList>
    </citation>
    <scope>NUCLEOTIDE SEQUENCE</scope>
</reference>
<keyword evidence="3" id="KW-1185">Reference proteome</keyword>
<name>A0A8X6VAJ2_TRICX</name>
<sequence length="335" mass="38302">MVELVKGISKLPDRRLEADRPRHSIQFINDQRQSLVDPKKILFAPLHIKLGLMKQFVKALDKEGECFKTERTDIKTLQWCGYKACGCDWLVHRAFTPPVRGSNSGLGKIAANEQEPMDWEDVPFLPQESAPFVPSRPPRKMRYFIFVQASEPPSLSANSFPNMRALVPKVQKERKFFKQFVRGLCLSGFESHPHRLYSARSFRDVPFFFERHLKSRKRRDEAANTQIYAKSSATCMNSSVRVFEISVEREILQTTPGKFFLNTHCKCDSGKLLGEPPPLAPNRKKRQAKTKWRQANPTTVTTTFDDSRIQRAAEKPSGKSILKVSRSAAICGDKF</sequence>
<protein>
    <submittedName>
        <fullName evidence="2">Uncharacterized protein</fullName>
    </submittedName>
</protein>
<evidence type="ECO:0000313" key="3">
    <source>
        <dbReference type="Proteomes" id="UP000887159"/>
    </source>
</evidence>
<comment type="caution">
    <text evidence="2">The sequence shown here is derived from an EMBL/GenBank/DDBJ whole genome shotgun (WGS) entry which is preliminary data.</text>
</comment>
<feature type="region of interest" description="Disordered" evidence="1">
    <location>
        <begin position="275"/>
        <end position="298"/>
    </location>
</feature>
<dbReference type="Proteomes" id="UP000887159">
    <property type="component" value="Unassembled WGS sequence"/>
</dbReference>
<gene>
    <name evidence="2" type="ORF">TNCV_4810071</name>
</gene>